<evidence type="ECO:0000256" key="4">
    <source>
        <dbReference type="ARBA" id="ARBA00022448"/>
    </source>
</evidence>
<dbReference type="GO" id="GO:0016558">
    <property type="term" value="P:protein import into peroxisome matrix"/>
    <property type="evidence" value="ECO:0007669"/>
    <property type="project" value="InterPro"/>
</dbReference>
<evidence type="ECO:0000256" key="6">
    <source>
        <dbReference type="ARBA" id="ARBA00022723"/>
    </source>
</evidence>
<dbReference type="GO" id="GO:1990429">
    <property type="term" value="C:peroxisomal importomer complex"/>
    <property type="evidence" value="ECO:0007669"/>
    <property type="project" value="TreeGrafter"/>
</dbReference>
<dbReference type="PANTHER" id="PTHR12888">
    <property type="entry name" value="PEROXISOME ASSEMBLY PROTEIN 12 PEROXIN-12"/>
    <property type="match status" value="1"/>
</dbReference>
<keyword evidence="12" id="KW-0576">Peroxisome</keyword>
<dbReference type="PIRSF" id="PIRSF038074">
    <property type="entry name" value="Peroxisome_assembly_p12"/>
    <property type="match status" value="1"/>
</dbReference>
<keyword evidence="8" id="KW-0862">Zinc</keyword>
<sequence length="295" mass="33162">MAVYAAHLTRTLQGTPTVFQVTAQEALGSTVKPALRKVVEFLSVTYPTKFGWCLRWYDELYLLFDTCLQYDYLKHYAASFSESFYDLLRVPTATNEFTTGQQLPVHLERASLALLVLVPYLEDRIEAIVERWREDDEDGRLGKSSADSARRAAVFVWRAARVLSRVCRAACAARYVAGRGASHSPALALLGLSLRPAPPRPPSPYTWGDLVRNLFTGQFSGAEWFPLVGESALRAVEYGAFVVQFLRWWDSRATTHAALPTPPPPQRDERAVRWKNKCPICLQSWKIPTVLPVSG</sequence>
<dbReference type="Proteomes" id="UP000814243">
    <property type="component" value="Unassembled WGS sequence"/>
</dbReference>
<evidence type="ECO:0000256" key="2">
    <source>
        <dbReference type="ARBA" id="ARBA00004906"/>
    </source>
</evidence>
<evidence type="ECO:0000256" key="5">
    <source>
        <dbReference type="ARBA" id="ARBA00022692"/>
    </source>
</evidence>
<reference evidence="14" key="1">
    <citation type="journal article" date="2021" name="G3 (Bethesda)">
        <title>Genome and transcriptome analysis of the beet armyworm Spodoptera exigua reveals targets for pest control. .</title>
        <authorList>
            <person name="Simon S."/>
            <person name="Breeschoten T."/>
            <person name="Jansen H.J."/>
            <person name="Dirks R.P."/>
            <person name="Schranz M.E."/>
            <person name="Ros V.I.D."/>
        </authorList>
    </citation>
    <scope>NUCLEOTIDE SEQUENCE</scope>
    <source>
        <strain evidence="14">TB_SE_WUR_2020</strain>
    </source>
</reference>
<keyword evidence="4" id="KW-0813">Transport</keyword>
<feature type="domain" description="Pex N-terminal" evidence="13">
    <location>
        <begin position="25"/>
        <end position="251"/>
    </location>
</feature>
<keyword evidence="11" id="KW-0472">Membrane</keyword>
<proteinExistence type="inferred from homology"/>
<evidence type="ECO:0000259" key="13">
    <source>
        <dbReference type="Pfam" id="PF04757"/>
    </source>
</evidence>
<organism evidence="14 15">
    <name type="scientific">Spodoptera exigua</name>
    <name type="common">Beet armyworm</name>
    <name type="synonym">Noctua fulgens</name>
    <dbReference type="NCBI Taxonomy" id="7107"/>
    <lineage>
        <taxon>Eukaryota</taxon>
        <taxon>Metazoa</taxon>
        <taxon>Ecdysozoa</taxon>
        <taxon>Arthropoda</taxon>
        <taxon>Hexapoda</taxon>
        <taxon>Insecta</taxon>
        <taxon>Pterygota</taxon>
        <taxon>Neoptera</taxon>
        <taxon>Endopterygota</taxon>
        <taxon>Lepidoptera</taxon>
        <taxon>Glossata</taxon>
        <taxon>Ditrysia</taxon>
        <taxon>Noctuoidea</taxon>
        <taxon>Noctuidae</taxon>
        <taxon>Amphipyrinae</taxon>
        <taxon>Spodoptera</taxon>
    </lineage>
</organism>
<dbReference type="GO" id="GO:0005778">
    <property type="term" value="C:peroxisomal membrane"/>
    <property type="evidence" value="ECO:0007669"/>
    <property type="project" value="UniProtKB-SubCell"/>
</dbReference>
<dbReference type="EMBL" id="JACEFF010000272">
    <property type="protein sequence ID" value="KAH9640834.1"/>
    <property type="molecule type" value="Genomic_DNA"/>
</dbReference>
<keyword evidence="10" id="KW-1133">Transmembrane helix</keyword>
<evidence type="ECO:0000256" key="7">
    <source>
        <dbReference type="ARBA" id="ARBA00022771"/>
    </source>
</evidence>
<keyword evidence="9" id="KW-0653">Protein transport</keyword>
<comment type="pathway">
    <text evidence="2">Protein modification; protein ubiquitination.</text>
</comment>
<evidence type="ECO:0000256" key="10">
    <source>
        <dbReference type="ARBA" id="ARBA00022989"/>
    </source>
</evidence>
<dbReference type="InterPro" id="IPR017375">
    <property type="entry name" value="PEX12"/>
</dbReference>
<accession>A0A922SKS3</accession>
<comment type="subcellular location">
    <subcellularLocation>
        <location evidence="1">Peroxisome membrane</location>
        <topology evidence="1">Multi-pass membrane protein</topology>
    </subcellularLocation>
</comment>
<evidence type="ECO:0000256" key="8">
    <source>
        <dbReference type="ARBA" id="ARBA00022833"/>
    </source>
</evidence>
<comment type="caution">
    <text evidence="14">The sequence shown here is derived from an EMBL/GenBank/DDBJ whole genome shotgun (WGS) entry which is preliminary data.</text>
</comment>
<evidence type="ECO:0000256" key="9">
    <source>
        <dbReference type="ARBA" id="ARBA00022927"/>
    </source>
</evidence>
<evidence type="ECO:0000256" key="3">
    <source>
        <dbReference type="ARBA" id="ARBA00008704"/>
    </source>
</evidence>
<evidence type="ECO:0000313" key="14">
    <source>
        <dbReference type="EMBL" id="KAH9640834.1"/>
    </source>
</evidence>
<dbReference type="Pfam" id="PF04757">
    <property type="entry name" value="Pex2_Pex12"/>
    <property type="match status" value="1"/>
</dbReference>
<protein>
    <recommendedName>
        <fullName evidence="13">Pex N-terminal domain-containing protein</fullName>
    </recommendedName>
</protein>
<dbReference type="GO" id="GO:0008270">
    <property type="term" value="F:zinc ion binding"/>
    <property type="evidence" value="ECO:0007669"/>
    <property type="project" value="UniProtKB-KW"/>
</dbReference>
<evidence type="ECO:0000313" key="15">
    <source>
        <dbReference type="Proteomes" id="UP000814243"/>
    </source>
</evidence>
<dbReference type="GO" id="GO:0006513">
    <property type="term" value="P:protein monoubiquitination"/>
    <property type="evidence" value="ECO:0007669"/>
    <property type="project" value="TreeGrafter"/>
</dbReference>
<dbReference type="InterPro" id="IPR006845">
    <property type="entry name" value="Pex_N"/>
</dbReference>
<dbReference type="GO" id="GO:0004842">
    <property type="term" value="F:ubiquitin-protein transferase activity"/>
    <property type="evidence" value="ECO:0007669"/>
    <property type="project" value="TreeGrafter"/>
</dbReference>
<keyword evidence="6" id="KW-0479">Metal-binding</keyword>
<gene>
    <name evidence="14" type="ORF">HF086_014420</name>
</gene>
<name>A0A922SKS3_SPOEX</name>
<keyword evidence="7" id="KW-0863">Zinc-finger</keyword>
<dbReference type="PANTHER" id="PTHR12888:SF0">
    <property type="entry name" value="PEROXISOME ASSEMBLY PROTEIN 12"/>
    <property type="match status" value="1"/>
</dbReference>
<dbReference type="AlphaFoldDB" id="A0A922SKS3"/>
<evidence type="ECO:0000256" key="11">
    <source>
        <dbReference type="ARBA" id="ARBA00023136"/>
    </source>
</evidence>
<comment type="similarity">
    <text evidence="3">Belongs to the pex2/pex10/pex12 family.</text>
</comment>
<keyword evidence="5" id="KW-0812">Transmembrane</keyword>
<evidence type="ECO:0000256" key="1">
    <source>
        <dbReference type="ARBA" id="ARBA00004585"/>
    </source>
</evidence>
<evidence type="ECO:0000256" key="12">
    <source>
        <dbReference type="ARBA" id="ARBA00023140"/>
    </source>
</evidence>